<feature type="compositionally biased region" description="Basic and acidic residues" evidence="1">
    <location>
        <begin position="137"/>
        <end position="158"/>
    </location>
</feature>
<accession>A0A8B8GR74</accession>
<dbReference type="RefSeq" id="XP_025425545.1">
    <property type="nucleotide sequence ID" value="XM_025569760.1"/>
</dbReference>
<evidence type="ECO:0000256" key="1">
    <source>
        <dbReference type="SAM" id="MobiDB-lite"/>
    </source>
</evidence>
<dbReference type="OrthoDB" id="6616259at2759"/>
<feature type="region of interest" description="Disordered" evidence="1">
    <location>
        <begin position="124"/>
        <end position="176"/>
    </location>
</feature>
<name>A0A8B8GR74_9HEMI</name>
<proteinExistence type="predicted"/>
<evidence type="ECO:0000313" key="3">
    <source>
        <dbReference type="RefSeq" id="XP_025425545.1"/>
    </source>
</evidence>
<dbReference type="AlphaFoldDB" id="A0A8B8GR74"/>
<evidence type="ECO:0000313" key="2">
    <source>
        <dbReference type="Proteomes" id="UP000694846"/>
    </source>
</evidence>
<organism evidence="2 3">
    <name type="scientific">Sipha flava</name>
    <name type="common">yellow sugarcane aphid</name>
    <dbReference type="NCBI Taxonomy" id="143950"/>
    <lineage>
        <taxon>Eukaryota</taxon>
        <taxon>Metazoa</taxon>
        <taxon>Ecdysozoa</taxon>
        <taxon>Arthropoda</taxon>
        <taxon>Hexapoda</taxon>
        <taxon>Insecta</taxon>
        <taxon>Pterygota</taxon>
        <taxon>Neoptera</taxon>
        <taxon>Paraneoptera</taxon>
        <taxon>Hemiptera</taxon>
        <taxon>Sternorrhyncha</taxon>
        <taxon>Aphidomorpha</taxon>
        <taxon>Aphidoidea</taxon>
        <taxon>Aphididae</taxon>
        <taxon>Sipha</taxon>
    </lineage>
</organism>
<dbReference type="GeneID" id="112694324"/>
<keyword evidence="2" id="KW-1185">Reference proteome</keyword>
<feature type="compositionally biased region" description="Basic residues" evidence="1">
    <location>
        <begin position="159"/>
        <end position="176"/>
    </location>
</feature>
<reference evidence="3" key="1">
    <citation type="submission" date="2025-08" db="UniProtKB">
        <authorList>
            <consortium name="RefSeq"/>
        </authorList>
    </citation>
    <scope>IDENTIFICATION</scope>
    <source>
        <tissue evidence="3">Whole body</tissue>
    </source>
</reference>
<dbReference type="Proteomes" id="UP000694846">
    <property type="component" value="Unplaced"/>
</dbReference>
<gene>
    <name evidence="3" type="primary">LOC112694324</name>
</gene>
<protein>
    <submittedName>
        <fullName evidence="3">SAGA-associated factor 11 homolog</fullName>
    </submittedName>
</protein>
<sequence length="176" mass="20685">MDLLLRKRAEDEARKRSLKLRAVKSMILKKYSPEVRKTLTKMIDEIVCENIFHMHMELKLGMCDPKQFFRRHVPEEPLRTMAEELDIIKANQDVNCPKCNIDVKCLGLSKHLAVCMNPKKNNYSYSSRNSSRIARQRIQEGFKTSYDESKNDSDDEKVKPKKRNNKEKKNKKKGVK</sequence>